<evidence type="ECO:0000313" key="2">
    <source>
        <dbReference type="Proteomes" id="UP001604335"/>
    </source>
</evidence>
<sequence>MQLSNRVTRSYSPTTWTAAANLARPQERCWVDLLWLPSDICHDRALLLCEHEDEAWTVWIPGHGEMVIARSQMGPIVCEAA</sequence>
<gene>
    <name evidence="1" type="ORF">VPK24_05545</name>
</gene>
<accession>A0ABW7C7C6</accession>
<evidence type="ECO:0000313" key="1">
    <source>
        <dbReference type="EMBL" id="MFG3817092.1"/>
    </source>
</evidence>
<keyword evidence="2" id="KW-1185">Reference proteome</keyword>
<comment type="caution">
    <text evidence="1">The sequence shown here is derived from an EMBL/GenBank/DDBJ whole genome shotgun (WGS) entry which is preliminary data.</text>
</comment>
<dbReference type="RefSeq" id="WP_393011158.1">
    <property type="nucleotide sequence ID" value="NZ_JAZAQF010000028.1"/>
</dbReference>
<organism evidence="1 2">
    <name type="scientific">Limnothrix redekei LRLZ20PSL1</name>
    <dbReference type="NCBI Taxonomy" id="3112953"/>
    <lineage>
        <taxon>Bacteria</taxon>
        <taxon>Bacillati</taxon>
        <taxon>Cyanobacteriota</taxon>
        <taxon>Cyanophyceae</taxon>
        <taxon>Pseudanabaenales</taxon>
        <taxon>Pseudanabaenaceae</taxon>
        <taxon>Limnothrix</taxon>
    </lineage>
</organism>
<dbReference type="EMBL" id="JAZAQF010000028">
    <property type="protein sequence ID" value="MFG3817092.1"/>
    <property type="molecule type" value="Genomic_DNA"/>
</dbReference>
<proteinExistence type="predicted"/>
<reference evidence="2" key="1">
    <citation type="journal article" date="2024" name="Algal Res.">
        <title>Biochemical, toxicological and genomic investigation of a high-biomass producing Limnothrix strain isolated from Italian shallow drinking water reservoir.</title>
        <authorList>
            <person name="Simonazzi M."/>
            <person name="Shishido T.K."/>
            <person name="Delbaje E."/>
            <person name="Wahlsten M."/>
            <person name="Fewer D.P."/>
            <person name="Sivonen K."/>
            <person name="Pezzolesi L."/>
            <person name="Pistocchi R."/>
        </authorList>
    </citation>
    <scope>NUCLEOTIDE SEQUENCE [LARGE SCALE GENOMIC DNA]</scope>
    <source>
        <strain evidence="2">LRLZ20PSL1</strain>
    </source>
</reference>
<protein>
    <submittedName>
        <fullName evidence="1">Uncharacterized protein</fullName>
    </submittedName>
</protein>
<dbReference type="Proteomes" id="UP001604335">
    <property type="component" value="Unassembled WGS sequence"/>
</dbReference>
<name>A0ABW7C7C6_9CYAN</name>